<evidence type="ECO:0000259" key="1">
    <source>
        <dbReference type="PROSITE" id="PS51186"/>
    </source>
</evidence>
<sequence>MRRLRASDSAEVEVFLGVADLTLAGLDAPGLHLWVERDAEGGVCGSTGFELSRDRRHALVRSVAVAPGLRGSGVGSQLARFAMAQAAGAGASRAWLFSRRSGAFWQQLGFELTTTELLTGALGETHQVRLFTRTGQLDREVAWARSLAHL</sequence>
<dbReference type="Pfam" id="PF00583">
    <property type="entry name" value="Acetyltransf_1"/>
    <property type="match status" value="1"/>
</dbReference>
<organism evidence="2 3">
    <name type="scientific">Nocardioides aurantiacus</name>
    <dbReference type="NCBI Taxonomy" id="86796"/>
    <lineage>
        <taxon>Bacteria</taxon>
        <taxon>Bacillati</taxon>
        <taxon>Actinomycetota</taxon>
        <taxon>Actinomycetes</taxon>
        <taxon>Propionibacteriales</taxon>
        <taxon>Nocardioidaceae</taxon>
        <taxon>Nocardioides</taxon>
    </lineage>
</organism>
<gene>
    <name evidence="2" type="ORF">EDD33_1898</name>
</gene>
<dbReference type="GO" id="GO:0016747">
    <property type="term" value="F:acyltransferase activity, transferring groups other than amino-acyl groups"/>
    <property type="evidence" value="ECO:0007669"/>
    <property type="project" value="InterPro"/>
</dbReference>
<dbReference type="SUPFAM" id="SSF55729">
    <property type="entry name" value="Acyl-CoA N-acyltransferases (Nat)"/>
    <property type="match status" value="1"/>
</dbReference>
<comment type="caution">
    <text evidence="2">The sequence shown here is derived from an EMBL/GenBank/DDBJ whole genome shotgun (WGS) entry which is preliminary data.</text>
</comment>
<dbReference type="PROSITE" id="PS51186">
    <property type="entry name" value="GNAT"/>
    <property type="match status" value="1"/>
</dbReference>
<feature type="domain" description="N-acetyltransferase" evidence="1">
    <location>
        <begin position="1"/>
        <end position="134"/>
    </location>
</feature>
<dbReference type="InterPro" id="IPR016181">
    <property type="entry name" value="Acyl_CoA_acyltransferase"/>
</dbReference>
<dbReference type="AlphaFoldDB" id="A0A3N2CUF5"/>
<dbReference type="Proteomes" id="UP000281738">
    <property type="component" value="Unassembled WGS sequence"/>
</dbReference>
<dbReference type="InterPro" id="IPR000182">
    <property type="entry name" value="GNAT_dom"/>
</dbReference>
<evidence type="ECO:0000313" key="3">
    <source>
        <dbReference type="Proteomes" id="UP000281738"/>
    </source>
</evidence>
<dbReference type="Gene3D" id="3.40.630.30">
    <property type="match status" value="1"/>
</dbReference>
<keyword evidence="2" id="KW-0808">Transferase</keyword>
<reference evidence="2 3" key="1">
    <citation type="submission" date="2018-11" db="EMBL/GenBank/DDBJ databases">
        <title>Sequencing the genomes of 1000 actinobacteria strains.</title>
        <authorList>
            <person name="Klenk H.-P."/>
        </authorList>
    </citation>
    <scope>NUCLEOTIDE SEQUENCE [LARGE SCALE GENOMIC DNA]</scope>
    <source>
        <strain evidence="2 3">DSM 12652</strain>
    </source>
</reference>
<name>A0A3N2CUF5_9ACTN</name>
<protein>
    <submittedName>
        <fullName evidence="2">Acetyltransferase (GNAT) family protein</fullName>
    </submittedName>
</protein>
<proteinExistence type="predicted"/>
<evidence type="ECO:0000313" key="2">
    <source>
        <dbReference type="EMBL" id="ROR91038.1"/>
    </source>
</evidence>
<dbReference type="EMBL" id="RKHO01000001">
    <property type="protein sequence ID" value="ROR91038.1"/>
    <property type="molecule type" value="Genomic_DNA"/>
</dbReference>
<accession>A0A3N2CUF5</accession>
<keyword evidence="3" id="KW-1185">Reference proteome</keyword>